<dbReference type="PROSITE" id="PS51257">
    <property type="entry name" value="PROKAR_LIPOPROTEIN"/>
    <property type="match status" value="1"/>
</dbReference>
<comment type="similarity">
    <text evidence="2">Belongs to the SusD family.</text>
</comment>
<dbReference type="InterPro" id="IPR011990">
    <property type="entry name" value="TPR-like_helical_dom_sf"/>
</dbReference>
<evidence type="ECO:0000256" key="1">
    <source>
        <dbReference type="ARBA" id="ARBA00004442"/>
    </source>
</evidence>
<evidence type="ECO:0000259" key="7">
    <source>
        <dbReference type="Pfam" id="PF14322"/>
    </source>
</evidence>
<evidence type="ECO:0000313" key="8">
    <source>
        <dbReference type="EMBL" id="WQD38700.1"/>
    </source>
</evidence>
<dbReference type="Gene3D" id="1.25.40.390">
    <property type="match status" value="1"/>
</dbReference>
<dbReference type="EMBL" id="CP139960">
    <property type="protein sequence ID" value="WQD38700.1"/>
    <property type="molecule type" value="Genomic_DNA"/>
</dbReference>
<reference evidence="8 9" key="1">
    <citation type="submission" date="2023-12" db="EMBL/GenBank/DDBJ databases">
        <title>Genome sequencing and assembly of bacterial species from a model synthetic community.</title>
        <authorList>
            <person name="Hogle S.L."/>
        </authorList>
    </citation>
    <scope>NUCLEOTIDE SEQUENCE [LARGE SCALE GENOMIC DNA]</scope>
    <source>
        <strain evidence="8 9">HAMBI_3031</strain>
    </source>
</reference>
<dbReference type="RefSeq" id="WP_114791430.1">
    <property type="nucleotide sequence ID" value="NZ_CP139960.1"/>
</dbReference>
<dbReference type="Proteomes" id="UP001325680">
    <property type="component" value="Chromosome"/>
</dbReference>
<dbReference type="InterPro" id="IPR033985">
    <property type="entry name" value="SusD-like_N"/>
</dbReference>
<evidence type="ECO:0000256" key="4">
    <source>
        <dbReference type="ARBA" id="ARBA00023136"/>
    </source>
</evidence>
<proteinExistence type="inferred from homology"/>
<evidence type="ECO:0000256" key="3">
    <source>
        <dbReference type="ARBA" id="ARBA00022729"/>
    </source>
</evidence>
<accession>A0ABZ0W974</accession>
<evidence type="ECO:0000259" key="6">
    <source>
        <dbReference type="Pfam" id="PF07980"/>
    </source>
</evidence>
<evidence type="ECO:0000313" key="9">
    <source>
        <dbReference type="Proteomes" id="UP001325680"/>
    </source>
</evidence>
<sequence length="572" mass="64767">MKHTAIFLPPLVLFICVACGCHKMLDVKPEHSWTDETFYTTTYQANLALSGIYSQLSKEALYGYRFNVMLEAGTDETYTNDPGATWAAAKYEYTSSSDEIKNTWLQFYSCIHLANQLEKNLKAELFSEEEYNLILAKARFMRGFSYFTLANWFGPVPLRLIPSSSQKDNNFPPSPVLDVYKQVEKDWLFAAAHLSHSKESRYVAGEPNKMAAHGLLARLYLRMGGFQPYLSANEAECFFDNPAQYFVKAKEQCEIVINDGWHGIVPFSTDTASYRNHFLKYIQEKYDTRESLFEISFGNLITSGITVHGRMGNINGVEFVGTPGIPRGFANVNAALPVYLKYSPEDRRRDWSIAGYKNNYSSSTGLFTMRYILNSPLDQEYGIGKYRRWEPTNLAELKSKTPQAGAPYTILNSGTSSATDANYTGTNFPILRYADILLMHAEASIGGRFGTANADAGALNSLNKVRERAGLTPYTESLAHEDFFNELVDERLRELCFEGLRKQDLIRWNLIKEKLDETNASIINFPSFTASNQFHQAYLTPGLTFNKARHLLLPYPLQEVAINPSLKQRSGW</sequence>
<dbReference type="InterPro" id="IPR012944">
    <property type="entry name" value="SusD_RagB_dom"/>
</dbReference>
<feature type="domain" description="RagB/SusD" evidence="6">
    <location>
        <begin position="338"/>
        <end position="572"/>
    </location>
</feature>
<keyword evidence="3" id="KW-0732">Signal</keyword>
<dbReference type="Pfam" id="PF14322">
    <property type="entry name" value="SusD-like_3"/>
    <property type="match status" value="1"/>
</dbReference>
<evidence type="ECO:0000256" key="5">
    <source>
        <dbReference type="ARBA" id="ARBA00023237"/>
    </source>
</evidence>
<comment type="subcellular location">
    <subcellularLocation>
        <location evidence="1">Cell outer membrane</location>
    </subcellularLocation>
</comment>
<keyword evidence="5" id="KW-0998">Cell outer membrane</keyword>
<name>A0ABZ0W974_9BACT</name>
<evidence type="ECO:0000256" key="2">
    <source>
        <dbReference type="ARBA" id="ARBA00006275"/>
    </source>
</evidence>
<gene>
    <name evidence="8" type="ORF">U0035_00900</name>
</gene>
<keyword evidence="9" id="KW-1185">Reference proteome</keyword>
<protein>
    <submittedName>
        <fullName evidence="8">RagB/SusD family nutrient uptake outer membrane protein</fullName>
    </submittedName>
</protein>
<dbReference type="SUPFAM" id="SSF48452">
    <property type="entry name" value="TPR-like"/>
    <property type="match status" value="1"/>
</dbReference>
<organism evidence="8 9">
    <name type="scientific">Niabella yanshanensis</name>
    <dbReference type="NCBI Taxonomy" id="577386"/>
    <lineage>
        <taxon>Bacteria</taxon>
        <taxon>Pseudomonadati</taxon>
        <taxon>Bacteroidota</taxon>
        <taxon>Chitinophagia</taxon>
        <taxon>Chitinophagales</taxon>
        <taxon>Chitinophagaceae</taxon>
        <taxon>Niabella</taxon>
    </lineage>
</organism>
<feature type="domain" description="SusD-like N-terminal" evidence="7">
    <location>
        <begin position="64"/>
        <end position="221"/>
    </location>
</feature>
<dbReference type="Pfam" id="PF07980">
    <property type="entry name" value="SusD_RagB"/>
    <property type="match status" value="1"/>
</dbReference>
<keyword evidence="4" id="KW-0472">Membrane</keyword>